<sequence length="266" mass="28415">MRLLGRKRQRVNHDDGGGLLPGGPEAVEVAARSVHVGEQYTATLAVVGYPSEVGAGWIEPLLAYPGRLDIALHVEPVPPAVAAERLRKQRGRLESSRRMDAGKGRLDDPELDAAAQDAAELATRLARGDGRLFRAGHYLAVHASSPEDLADRVAEVRALAASMLLDVVPLTWRQLQGWIAASLPLALDTVGLRRTMDTDALAASFPFSSPDLPSNAGDAGMGLLFGLNLASPGVVVWDRWAQHNFNAVILARSGAGKSYLAKLDLR</sequence>
<protein>
    <recommendedName>
        <fullName evidence="4">TraG P-loop domain-containing protein</fullName>
    </recommendedName>
</protein>
<feature type="region of interest" description="Disordered" evidence="1">
    <location>
        <begin position="89"/>
        <end position="111"/>
    </location>
</feature>
<dbReference type="AlphaFoldDB" id="A0A6F8YC82"/>
<dbReference type="InterPro" id="IPR027417">
    <property type="entry name" value="P-loop_NTPase"/>
</dbReference>
<evidence type="ECO:0008006" key="4">
    <source>
        <dbReference type="Google" id="ProtNLM"/>
    </source>
</evidence>
<proteinExistence type="predicted"/>
<accession>A0A6F8YC82</accession>
<keyword evidence="3" id="KW-1185">Reference proteome</keyword>
<reference evidence="2 3" key="1">
    <citation type="submission" date="2020-03" db="EMBL/GenBank/DDBJ databases">
        <title>Whole genome shotgun sequence of Phytohabitans suffuscus NBRC 105367.</title>
        <authorList>
            <person name="Komaki H."/>
            <person name="Tamura T."/>
        </authorList>
    </citation>
    <scope>NUCLEOTIDE SEQUENCE [LARGE SCALE GENOMIC DNA]</scope>
    <source>
        <strain evidence="2 3">NBRC 105367</strain>
    </source>
</reference>
<gene>
    <name evidence="2" type="ORF">Psuf_009830</name>
</gene>
<feature type="compositionally biased region" description="Basic residues" evidence="1">
    <location>
        <begin position="1"/>
        <end position="10"/>
    </location>
</feature>
<dbReference type="KEGG" id="psuu:Psuf_009830"/>
<dbReference type="Proteomes" id="UP000503011">
    <property type="component" value="Chromosome"/>
</dbReference>
<dbReference type="EMBL" id="AP022871">
    <property type="protein sequence ID" value="BCB83670.1"/>
    <property type="molecule type" value="Genomic_DNA"/>
</dbReference>
<name>A0A6F8YC82_9ACTN</name>
<evidence type="ECO:0000313" key="3">
    <source>
        <dbReference type="Proteomes" id="UP000503011"/>
    </source>
</evidence>
<organism evidence="2 3">
    <name type="scientific">Phytohabitans suffuscus</name>
    <dbReference type="NCBI Taxonomy" id="624315"/>
    <lineage>
        <taxon>Bacteria</taxon>
        <taxon>Bacillati</taxon>
        <taxon>Actinomycetota</taxon>
        <taxon>Actinomycetes</taxon>
        <taxon>Micromonosporales</taxon>
        <taxon>Micromonosporaceae</taxon>
    </lineage>
</organism>
<dbReference type="Gene3D" id="3.40.50.300">
    <property type="entry name" value="P-loop containing nucleotide triphosphate hydrolases"/>
    <property type="match status" value="1"/>
</dbReference>
<evidence type="ECO:0000256" key="1">
    <source>
        <dbReference type="SAM" id="MobiDB-lite"/>
    </source>
</evidence>
<feature type="compositionally biased region" description="Basic and acidic residues" evidence="1">
    <location>
        <begin position="91"/>
        <end position="108"/>
    </location>
</feature>
<evidence type="ECO:0000313" key="2">
    <source>
        <dbReference type="EMBL" id="BCB83670.1"/>
    </source>
</evidence>
<reference evidence="2 3" key="2">
    <citation type="submission" date="2020-03" db="EMBL/GenBank/DDBJ databases">
        <authorList>
            <person name="Ichikawa N."/>
            <person name="Kimura A."/>
            <person name="Kitahashi Y."/>
            <person name="Uohara A."/>
        </authorList>
    </citation>
    <scope>NUCLEOTIDE SEQUENCE [LARGE SCALE GENOMIC DNA]</scope>
    <source>
        <strain evidence="2 3">NBRC 105367</strain>
    </source>
</reference>
<feature type="region of interest" description="Disordered" evidence="1">
    <location>
        <begin position="1"/>
        <end position="24"/>
    </location>
</feature>